<dbReference type="EMBL" id="JAOTPO010000026">
    <property type="protein sequence ID" value="MDE5416099.1"/>
    <property type="molecule type" value="Genomic_DNA"/>
</dbReference>
<gene>
    <name evidence="7" type="ORF">N7Z68_22545</name>
</gene>
<accession>A0ABT5VP95</accession>
<dbReference type="PANTHER" id="PTHR33545">
    <property type="entry name" value="UPF0750 MEMBRANE PROTEIN YITT-RELATED"/>
    <property type="match status" value="1"/>
</dbReference>
<sequence length="195" mass="21467">MIKKVFAVLIGSLLISYGINQFFIPHHILDGGMIGVGLIVHYVWDLDVGLSIILLSVPIYMLAWKYYRIFFYYSIPGFLVSSLFIDWFDFLTLPYEFNPLLSAILGGLILGAGVGIMFRVDISTGGLDLLAQMIADYSKVNIGIMIFIIDFLVVIGGIFVISPTEVLLSVIAVTSTGFSTMLLTLDTHGSPHSSF</sequence>
<dbReference type="RefSeq" id="WP_275120685.1">
    <property type="nucleotide sequence ID" value="NZ_JAOTPO010000026.1"/>
</dbReference>
<keyword evidence="5 6" id="KW-0472">Membrane</keyword>
<protein>
    <submittedName>
        <fullName evidence="7">YitT family protein</fullName>
    </submittedName>
</protein>
<feature type="transmembrane region" description="Helical" evidence="6">
    <location>
        <begin position="70"/>
        <end position="88"/>
    </location>
</feature>
<evidence type="ECO:0000256" key="4">
    <source>
        <dbReference type="ARBA" id="ARBA00022989"/>
    </source>
</evidence>
<evidence type="ECO:0000313" key="8">
    <source>
        <dbReference type="Proteomes" id="UP001148125"/>
    </source>
</evidence>
<feature type="transmembrane region" description="Helical" evidence="6">
    <location>
        <begin position="42"/>
        <end position="63"/>
    </location>
</feature>
<comment type="caution">
    <text evidence="7">The sequence shown here is derived from an EMBL/GenBank/DDBJ whole genome shotgun (WGS) entry which is preliminary data.</text>
</comment>
<evidence type="ECO:0000313" key="7">
    <source>
        <dbReference type="EMBL" id="MDE5416099.1"/>
    </source>
</evidence>
<keyword evidence="3 6" id="KW-0812">Transmembrane</keyword>
<reference evidence="7" key="1">
    <citation type="submission" date="2024-05" db="EMBL/GenBank/DDBJ databases">
        <title>Alkalihalobacillus sp. strain MEB203 novel alkaliphilic bacterium from Lonar Lake, India.</title>
        <authorList>
            <person name="Joshi A."/>
            <person name="Thite S."/>
            <person name="Mengade P."/>
        </authorList>
    </citation>
    <scope>NUCLEOTIDE SEQUENCE</scope>
    <source>
        <strain evidence="7">MEB 203</strain>
    </source>
</reference>
<evidence type="ECO:0000256" key="3">
    <source>
        <dbReference type="ARBA" id="ARBA00022692"/>
    </source>
</evidence>
<comment type="subcellular location">
    <subcellularLocation>
        <location evidence="1">Cell membrane</location>
        <topology evidence="1">Multi-pass membrane protein</topology>
    </subcellularLocation>
</comment>
<dbReference type="Pfam" id="PF02588">
    <property type="entry name" value="YitT_membrane"/>
    <property type="match status" value="1"/>
</dbReference>
<feature type="transmembrane region" description="Helical" evidence="6">
    <location>
        <begin position="167"/>
        <end position="185"/>
    </location>
</feature>
<evidence type="ECO:0000256" key="2">
    <source>
        <dbReference type="ARBA" id="ARBA00022475"/>
    </source>
</evidence>
<keyword evidence="4 6" id="KW-1133">Transmembrane helix</keyword>
<keyword evidence="8" id="KW-1185">Reference proteome</keyword>
<keyword evidence="2" id="KW-1003">Cell membrane</keyword>
<dbReference type="InterPro" id="IPR003740">
    <property type="entry name" value="YitT"/>
</dbReference>
<evidence type="ECO:0000256" key="6">
    <source>
        <dbReference type="SAM" id="Phobius"/>
    </source>
</evidence>
<dbReference type="PANTHER" id="PTHR33545:SF5">
    <property type="entry name" value="UPF0750 MEMBRANE PROTEIN YITT"/>
    <property type="match status" value="1"/>
</dbReference>
<evidence type="ECO:0000256" key="5">
    <source>
        <dbReference type="ARBA" id="ARBA00023136"/>
    </source>
</evidence>
<feature type="transmembrane region" description="Helical" evidence="6">
    <location>
        <begin position="140"/>
        <end position="161"/>
    </location>
</feature>
<name>A0ABT5VP95_9BACI</name>
<dbReference type="Proteomes" id="UP001148125">
    <property type="component" value="Unassembled WGS sequence"/>
</dbReference>
<evidence type="ECO:0000256" key="1">
    <source>
        <dbReference type="ARBA" id="ARBA00004651"/>
    </source>
</evidence>
<proteinExistence type="predicted"/>
<feature type="transmembrane region" description="Helical" evidence="6">
    <location>
        <begin position="100"/>
        <end position="120"/>
    </location>
</feature>
<organism evidence="7 8">
    <name type="scientific">Alkalihalobacterium chitinilyticum</name>
    <dbReference type="NCBI Taxonomy" id="2980103"/>
    <lineage>
        <taxon>Bacteria</taxon>
        <taxon>Bacillati</taxon>
        <taxon>Bacillota</taxon>
        <taxon>Bacilli</taxon>
        <taxon>Bacillales</taxon>
        <taxon>Bacillaceae</taxon>
        <taxon>Alkalihalobacterium</taxon>
    </lineage>
</organism>
<dbReference type="InterPro" id="IPR051461">
    <property type="entry name" value="UPF0750_membrane"/>
</dbReference>